<dbReference type="HOGENOM" id="CLU_668485_0_0_6"/>
<dbReference type="InterPro" id="IPR021136">
    <property type="entry name" value="Flagellar_hook_control-like_C"/>
</dbReference>
<feature type="region of interest" description="Disordered" evidence="1">
    <location>
        <begin position="350"/>
        <end position="382"/>
    </location>
</feature>
<feature type="region of interest" description="Disordered" evidence="1">
    <location>
        <begin position="128"/>
        <end position="153"/>
    </location>
</feature>
<feature type="region of interest" description="Disordered" evidence="1">
    <location>
        <begin position="217"/>
        <end position="243"/>
    </location>
</feature>
<keyword evidence="4" id="KW-1185">Reference proteome</keyword>
<feature type="region of interest" description="Disordered" evidence="1">
    <location>
        <begin position="167"/>
        <end position="197"/>
    </location>
</feature>
<sequence>MIPNASAVIRGGGQPIAAALPAELPQSEFADALEHYLAGIRRQDVGADSTATDPKATLTQRCKALTALIHRRLAEGDNALDDDELQHLQALLAQLALQQWPADGDPVLAKLGIASVPARDQRNGAGLALAEPRAEVDGPAQTPSGAGGERAVAPSALSAIAPEFTDAQSAEVQGKKEQQPLLLVPSTKRNASRAENTPLRLDTVNLQSVAARLRGEALSRTATPADKLAATATPTSSAPPSAGLEAITTDAPSLRTPAPPPAPIAHLRQPLGSPAWQQQLGEHITLFNRNGIFHAQLHLHPQELGAVKVNLRLNKEQLQVHFASDNQQVRAVLETAMTQLRTSLTENGIALGDTSVGTDESGHDASGHQQDRGDSPQHGQGRRKSLFVAHRNGGGSAGPGAWYRDGIDIYA</sequence>
<dbReference type="InterPro" id="IPR038610">
    <property type="entry name" value="FliK-like_C_sf"/>
</dbReference>
<dbReference type="Gene3D" id="3.30.750.140">
    <property type="match status" value="1"/>
</dbReference>
<keyword evidence="3" id="KW-0966">Cell projection</keyword>
<name>W0HLU2_9GAMM</name>
<evidence type="ECO:0000259" key="2">
    <source>
        <dbReference type="Pfam" id="PF02120"/>
    </source>
</evidence>
<gene>
    <name evidence="3" type="primary">fliK1</name>
    <name evidence="3" type="ORF">SOPEG_0411</name>
</gene>
<dbReference type="CDD" id="cd17470">
    <property type="entry name" value="T3SS_Flik_C"/>
    <property type="match status" value="1"/>
</dbReference>
<proteinExistence type="predicted"/>
<feature type="domain" description="Flagellar hook-length control protein-like C-terminal" evidence="2">
    <location>
        <begin position="284"/>
        <end position="363"/>
    </location>
</feature>
<dbReference type="PANTHER" id="PTHR37533:SF2">
    <property type="entry name" value="FLAGELLAR HOOK-LENGTH CONTROL PROTEIN"/>
    <property type="match status" value="1"/>
</dbReference>
<keyword evidence="3" id="KW-0282">Flagellum</keyword>
<dbReference type="Pfam" id="PF02120">
    <property type="entry name" value="Flg_hook"/>
    <property type="match status" value="1"/>
</dbReference>
<feature type="compositionally biased region" description="Basic and acidic residues" evidence="1">
    <location>
        <begin position="360"/>
        <end position="375"/>
    </location>
</feature>
<dbReference type="EMBL" id="CP006568">
    <property type="protein sequence ID" value="AHF73058.1"/>
    <property type="molecule type" value="Genomic_DNA"/>
</dbReference>
<organism evidence="3 4">
    <name type="scientific">Candidatus Sodalis pierantonii str. SOPE</name>
    <dbReference type="NCBI Taxonomy" id="2342"/>
    <lineage>
        <taxon>Bacteria</taxon>
        <taxon>Pseudomonadati</taxon>
        <taxon>Pseudomonadota</taxon>
        <taxon>Gammaproteobacteria</taxon>
        <taxon>Enterobacterales</taxon>
        <taxon>Bruguierivoracaceae</taxon>
        <taxon>Sodalis</taxon>
    </lineage>
</organism>
<reference evidence="3 4" key="1">
    <citation type="journal article" date="2014" name="Genome Biol. Evol.">
        <title>Genome degeneration and adaptation in a nascent stage of symbiosis.</title>
        <authorList>
            <person name="Oakeson K.F."/>
            <person name="Gil R."/>
            <person name="Clayton A.L."/>
            <person name="Dunn D.M."/>
            <person name="von Niederhausern A.C."/>
            <person name="Hamil C."/>
            <person name="Aoyagi A."/>
            <person name="Duval B."/>
            <person name="Baca A."/>
            <person name="Silva F.J."/>
            <person name="Vallier A."/>
            <person name="Jackson D.G."/>
            <person name="Latorre A."/>
            <person name="Weiss R.B."/>
            <person name="Heddi A."/>
            <person name="Moya A."/>
            <person name="Dale C."/>
        </authorList>
    </citation>
    <scope>NUCLEOTIDE SEQUENCE [LARGE SCALE GENOMIC DNA]</scope>
    <source>
        <strain evidence="4">none</strain>
    </source>
</reference>
<keyword evidence="3" id="KW-0969">Cilium</keyword>
<dbReference type="PATRIC" id="fig|2342.5.peg.398"/>
<dbReference type="AlphaFoldDB" id="W0HLU2"/>
<protein>
    <submittedName>
        <fullName evidence="3">Flagellar hook-length control protein FliK</fullName>
    </submittedName>
</protein>
<dbReference type="KEGG" id="pes:SOPEG_0411"/>
<evidence type="ECO:0000313" key="4">
    <source>
        <dbReference type="Proteomes" id="UP000019025"/>
    </source>
</evidence>
<evidence type="ECO:0000313" key="3">
    <source>
        <dbReference type="EMBL" id="AHF73058.1"/>
    </source>
</evidence>
<dbReference type="Proteomes" id="UP000019025">
    <property type="component" value="Chromosome"/>
</dbReference>
<dbReference type="InterPro" id="IPR052563">
    <property type="entry name" value="FliK"/>
</dbReference>
<accession>W0HLU2</accession>
<dbReference type="PANTHER" id="PTHR37533">
    <property type="entry name" value="FLAGELLAR HOOK-LENGTH CONTROL PROTEIN"/>
    <property type="match status" value="1"/>
</dbReference>
<evidence type="ECO:0000256" key="1">
    <source>
        <dbReference type="SAM" id="MobiDB-lite"/>
    </source>
</evidence>
<dbReference type="eggNOG" id="COG3144">
    <property type="taxonomic scope" value="Bacteria"/>
</dbReference>
<dbReference type="STRING" id="2342.SOPEG_0411"/>
<feature type="compositionally biased region" description="Low complexity" evidence="1">
    <location>
        <begin position="229"/>
        <end position="242"/>
    </location>
</feature>